<feature type="domain" description="HTH araC/xylS-type" evidence="4">
    <location>
        <begin position="232"/>
        <end position="332"/>
    </location>
</feature>
<evidence type="ECO:0000256" key="1">
    <source>
        <dbReference type="ARBA" id="ARBA00023015"/>
    </source>
</evidence>
<dbReference type="PANTHER" id="PTHR47894:SF1">
    <property type="entry name" value="HTH-TYPE TRANSCRIPTIONAL REGULATOR VQSM"/>
    <property type="match status" value="1"/>
</dbReference>
<dbReference type="Gene3D" id="1.10.10.60">
    <property type="entry name" value="Homeodomain-like"/>
    <property type="match status" value="1"/>
</dbReference>
<dbReference type="InterPro" id="IPR009057">
    <property type="entry name" value="Homeodomain-like_sf"/>
</dbReference>
<accession>A0A4R1HR46</accession>
<evidence type="ECO:0000313" key="6">
    <source>
        <dbReference type="Proteomes" id="UP000295560"/>
    </source>
</evidence>
<dbReference type="SUPFAM" id="SSF46689">
    <property type="entry name" value="Homeodomain-like"/>
    <property type="match status" value="1"/>
</dbReference>
<dbReference type="Pfam" id="PF12625">
    <property type="entry name" value="Arabinose_bd"/>
    <property type="match status" value="1"/>
</dbReference>
<sequence>MWDLRVPRGTAAIRDLIATSGLSPAEAVRGTRVSAEDVLDARGEIRPRDELVLVANIIRARPEYSDIGLDAGNRCRVADFGLVGLLIRSSRNFSEGLTESIRFQDLCHPLPLSRQRRVGKQLVIEMEPDLLPAELHEVVVDYQIAAIARVWDELSASRPARVLALNLTGSPRPHTARYGEIFGKTPMFGAVSNQLVLDATPFDEPLASAAETAVPQLKDGCQRLLLRRHARVGVAGAVLDQLERHEGRAGLGLVADELAMSPRSLRRALLAEETSFRSLEGQVGLARAVNLLEGTDLSIDQISRDLGYSATPAFTYAFKRWTGTTPAAFRRRSDKHRRDDN</sequence>
<protein>
    <submittedName>
        <fullName evidence="5">AraC-like DNA-binding protein</fullName>
    </submittedName>
</protein>
<dbReference type="EMBL" id="SMFZ01000001">
    <property type="protein sequence ID" value="TCK24618.1"/>
    <property type="molecule type" value="Genomic_DNA"/>
</dbReference>
<dbReference type="AlphaFoldDB" id="A0A4R1HR46"/>
<dbReference type="GO" id="GO:0005829">
    <property type="term" value="C:cytosol"/>
    <property type="evidence" value="ECO:0007669"/>
    <property type="project" value="TreeGrafter"/>
</dbReference>
<dbReference type="GO" id="GO:0003700">
    <property type="term" value="F:DNA-binding transcription factor activity"/>
    <property type="evidence" value="ECO:0007669"/>
    <property type="project" value="InterPro"/>
</dbReference>
<dbReference type="GO" id="GO:0000976">
    <property type="term" value="F:transcription cis-regulatory region binding"/>
    <property type="evidence" value="ECO:0007669"/>
    <property type="project" value="TreeGrafter"/>
</dbReference>
<dbReference type="Proteomes" id="UP000295560">
    <property type="component" value="Unassembled WGS sequence"/>
</dbReference>
<comment type="caution">
    <text evidence="5">The sequence shown here is derived from an EMBL/GenBank/DDBJ whole genome shotgun (WGS) entry which is preliminary data.</text>
</comment>
<gene>
    <name evidence="5" type="ORF">EV378_0392</name>
</gene>
<dbReference type="SMART" id="SM00342">
    <property type="entry name" value="HTH_ARAC"/>
    <property type="match status" value="1"/>
</dbReference>
<dbReference type="InterPro" id="IPR032687">
    <property type="entry name" value="AraC-type_N"/>
</dbReference>
<dbReference type="RefSeq" id="WP_132421045.1">
    <property type="nucleotide sequence ID" value="NZ_SMFZ01000001.1"/>
</dbReference>
<dbReference type="Pfam" id="PF12833">
    <property type="entry name" value="HTH_18"/>
    <property type="match status" value="1"/>
</dbReference>
<keyword evidence="2 5" id="KW-0238">DNA-binding</keyword>
<evidence type="ECO:0000313" key="5">
    <source>
        <dbReference type="EMBL" id="TCK24618.1"/>
    </source>
</evidence>
<name>A0A4R1HR46_PSEEN</name>
<evidence type="ECO:0000256" key="3">
    <source>
        <dbReference type="ARBA" id="ARBA00023163"/>
    </source>
</evidence>
<organism evidence="5 6">
    <name type="scientific">Pseudonocardia endophytica</name>
    <dbReference type="NCBI Taxonomy" id="401976"/>
    <lineage>
        <taxon>Bacteria</taxon>
        <taxon>Bacillati</taxon>
        <taxon>Actinomycetota</taxon>
        <taxon>Actinomycetes</taxon>
        <taxon>Pseudonocardiales</taxon>
        <taxon>Pseudonocardiaceae</taxon>
        <taxon>Pseudonocardia</taxon>
    </lineage>
</organism>
<reference evidence="5 6" key="1">
    <citation type="submission" date="2019-03" db="EMBL/GenBank/DDBJ databases">
        <title>Sequencing the genomes of 1000 actinobacteria strains.</title>
        <authorList>
            <person name="Klenk H.-P."/>
        </authorList>
    </citation>
    <scope>NUCLEOTIDE SEQUENCE [LARGE SCALE GENOMIC DNA]</scope>
    <source>
        <strain evidence="5 6">DSM 44969</strain>
    </source>
</reference>
<dbReference type="PROSITE" id="PS01124">
    <property type="entry name" value="HTH_ARAC_FAMILY_2"/>
    <property type="match status" value="1"/>
</dbReference>
<proteinExistence type="predicted"/>
<keyword evidence="3" id="KW-0804">Transcription</keyword>
<dbReference type="OrthoDB" id="5241536at2"/>
<keyword evidence="1" id="KW-0805">Transcription regulation</keyword>
<dbReference type="PANTHER" id="PTHR47894">
    <property type="entry name" value="HTH-TYPE TRANSCRIPTIONAL REGULATOR GADX"/>
    <property type="match status" value="1"/>
</dbReference>
<keyword evidence="6" id="KW-1185">Reference proteome</keyword>
<dbReference type="InterPro" id="IPR018060">
    <property type="entry name" value="HTH_AraC"/>
</dbReference>
<evidence type="ECO:0000259" key="4">
    <source>
        <dbReference type="PROSITE" id="PS01124"/>
    </source>
</evidence>
<evidence type="ECO:0000256" key="2">
    <source>
        <dbReference type="ARBA" id="ARBA00023125"/>
    </source>
</evidence>